<evidence type="ECO:0000256" key="5">
    <source>
        <dbReference type="ARBA" id="ARBA00022664"/>
    </source>
</evidence>
<keyword evidence="6" id="KW-0694">RNA-binding</keyword>
<dbReference type="Proteomes" id="UP000095605">
    <property type="component" value="Unassembled WGS sequence"/>
</dbReference>
<evidence type="ECO:0000256" key="10">
    <source>
        <dbReference type="ARBA" id="ARBA00041355"/>
    </source>
</evidence>
<evidence type="ECO:0000256" key="11">
    <source>
        <dbReference type="SAM" id="MobiDB-lite"/>
    </source>
</evidence>
<dbReference type="GO" id="GO:0005737">
    <property type="term" value="C:cytoplasm"/>
    <property type="evidence" value="ECO:0007669"/>
    <property type="project" value="UniProtKB-SubCell"/>
</dbReference>
<dbReference type="InterPro" id="IPR050914">
    <property type="entry name" value="snRNP_SmB/NAA38-like"/>
</dbReference>
<dbReference type="GO" id="GO:0000398">
    <property type="term" value="P:mRNA splicing, via spliceosome"/>
    <property type="evidence" value="ECO:0007669"/>
    <property type="project" value="TreeGrafter"/>
</dbReference>
<dbReference type="GO" id="GO:0046540">
    <property type="term" value="C:U4/U6 x U5 tri-snRNP complex"/>
    <property type="evidence" value="ECO:0007669"/>
    <property type="project" value="TreeGrafter"/>
</dbReference>
<keyword evidence="5" id="KW-0507">mRNA processing</keyword>
<organism evidence="13 14">
    <name type="scientific">Hanseniaspora opuntiae</name>
    <dbReference type="NCBI Taxonomy" id="211096"/>
    <lineage>
        <taxon>Eukaryota</taxon>
        <taxon>Fungi</taxon>
        <taxon>Dikarya</taxon>
        <taxon>Ascomycota</taxon>
        <taxon>Saccharomycotina</taxon>
        <taxon>Saccharomycetes</taxon>
        <taxon>Saccharomycodales</taxon>
        <taxon>Saccharomycodaceae</taxon>
        <taxon>Hanseniaspora</taxon>
    </lineage>
</organism>
<dbReference type="GO" id="GO:0005686">
    <property type="term" value="C:U2 snRNP"/>
    <property type="evidence" value="ECO:0007669"/>
    <property type="project" value="TreeGrafter"/>
</dbReference>
<sequence>MPKHSTVGETAHLRELINHIIKVIFLDGSIIQGELKGFDEHMNLLLTDCIEIIKTPQEKKKEIGFIFIRGEQILATSLVSAPLLTKEEHKLIKEKKKQELDTTIKKQKLDRLKQLEKKKKKVLEPKKVEKVSKPSKKDNISKKINLNLKNKKKDRKPAVKTTPKGK</sequence>
<name>A0A1E5R8T4_9ASCO</name>
<evidence type="ECO:0000256" key="6">
    <source>
        <dbReference type="ARBA" id="ARBA00022884"/>
    </source>
</evidence>
<dbReference type="InterPro" id="IPR001163">
    <property type="entry name" value="Sm_dom_euk/arc"/>
</dbReference>
<dbReference type="SMART" id="SM00651">
    <property type="entry name" value="Sm"/>
    <property type="match status" value="1"/>
</dbReference>
<comment type="similarity">
    <text evidence="3">Belongs to the snRNP SmB/SmN family.</text>
</comment>
<keyword evidence="9 13" id="KW-0687">Ribonucleoprotein</keyword>
<evidence type="ECO:0000256" key="7">
    <source>
        <dbReference type="ARBA" id="ARBA00023187"/>
    </source>
</evidence>
<dbReference type="OrthoDB" id="2020720at2759"/>
<accession>A0A1E5R8T4</accession>
<dbReference type="PANTHER" id="PTHR10701:SF0">
    <property type="entry name" value="SMALL NUCLEAR RIBONUCLEOPROTEIN-ASSOCIATED PROTEIN B"/>
    <property type="match status" value="1"/>
</dbReference>
<dbReference type="GO" id="GO:0005687">
    <property type="term" value="C:U4 snRNP"/>
    <property type="evidence" value="ECO:0007669"/>
    <property type="project" value="TreeGrafter"/>
</dbReference>
<feature type="compositionally biased region" description="Basic and acidic residues" evidence="11">
    <location>
        <begin position="125"/>
        <end position="141"/>
    </location>
</feature>
<dbReference type="GO" id="GO:0070990">
    <property type="term" value="F:snRNP binding"/>
    <property type="evidence" value="ECO:0007669"/>
    <property type="project" value="TreeGrafter"/>
</dbReference>
<dbReference type="GO" id="GO:0071004">
    <property type="term" value="C:U2-type prespliceosome"/>
    <property type="evidence" value="ECO:0007669"/>
    <property type="project" value="TreeGrafter"/>
</dbReference>
<evidence type="ECO:0000256" key="8">
    <source>
        <dbReference type="ARBA" id="ARBA00023242"/>
    </source>
</evidence>
<dbReference type="PROSITE" id="PS52002">
    <property type="entry name" value="SM"/>
    <property type="match status" value="1"/>
</dbReference>
<dbReference type="EMBL" id="LPNL01000007">
    <property type="protein sequence ID" value="OEJ83310.1"/>
    <property type="molecule type" value="Genomic_DNA"/>
</dbReference>
<dbReference type="InterPro" id="IPR047575">
    <property type="entry name" value="Sm"/>
</dbReference>
<dbReference type="AlphaFoldDB" id="A0A1E5R8T4"/>
<evidence type="ECO:0000256" key="9">
    <source>
        <dbReference type="ARBA" id="ARBA00023274"/>
    </source>
</evidence>
<dbReference type="SUPFAM" id="SSF50182">
    <property type="entry name" value="Sm-like ribonucleoproteins"/>
    <property type="match status" value="1"/>
</dbReference>
<keyword evidence="4" id="KW-0963">Cytoplasm</keyword>
<dbReference type="GO" id="GO:0005685">
    <property type="term" value="C:U1 snRNP"/>
    <property type="evidence" value="ECO:0007669"/>
    <property type="project" value="TreeGrafter"/>
</dbReference>
<keyword evidence="7" id="KW-0508">mRNA splicing</keyword>
<feature type="region of interest" description="Disordered" evidence="11">
    <location>
        <begin position="125"/>
        <end position="166"/>
    </location>
</feature>
<comment type="caution">
    <text evidence="13">The sequence shown here is derived from an EMBL/GenBank/DDBJ whole genome shotgun (WGS) entry which is preliminary data.</text>
</comment>
<evidence type="ECO:0000256" key="2">
    <source>
        <dbReference type="ARBA" id="ARBA00004496"/>
    </source>
</evidence>
<dbReference type="GO" id="GO:0003723">
    <property type="term" value="F:RNA binding"/>
    <property type="evidence" value="ECO:0007669"/>
    <property type="project" value="UniProtKB-KW"/>
</dbReference>
<proteinExistence type="inferred from homology"/>
<evidence type="ECO:0000313" key="14">
    <source>
        <dbReference type="Proteomes" id="UP000095605"/>
    </source>
</evidence>
<protein>
    <recommendedName>
        <fullName evidence="10">Sm protein B</fullName>
    </recommendedName>
</protein>
<evidence type="ECO:0000313" key="13">
    <source>
        <dbReference type="EMBL" id="OEJ83310.1"/>
    </source>
</evidence>
<dbReference type="PANTHER" id="PTHR10701">
    <property type="entry name" value="SMALL NUCLEAR RIBONUCLEOPROTEIN-ASSOCIATED PROTEIN B AND N"/>
    <property type="match status" value="1"/>
</dbReference>
<dbReference type="Gene3D" id="2.30.30.100">
    <property type="match status" value="1"/>
</dbReference>
<reference evidence="14" key="1">
    <citation type="journal article" date="2016" name="Genome Announc.">
        <title>Genome sequences of three species of Hanseniaspora isolated from spontaneous wine fermentations.</title>
        <authorList>
            <person name="Sternes P.R."/>
            <person name="Lee D."/>
            <person name="Kutyna D.R."/>
            <person name="Borneman A.R."/>
        </authorList>
    </citation>
    <scope>NUCLEOTIDE SEQUENCE [LARGE SCALE GENOMIC DNA]</scope>
    <source>
        <strain evidence="14">AWRI3578</strain>
    </source>
</reference>
<comment type="subcellular location">
    <subcellularLocation>
        <location evidence="2">Cytoplasm</location>
    </subcellularLocation>
    <subcellularLocation>
        <location evidence="1">Nucleus</location>
    </subcellularLocation>
</comment>
<feature type="domain" description="Sm" evidence="12">
    <location>
        <begin position="8"/>
        <end position="82"/>
    </location>
</feature>
<evidence type="ECO:0000259" key="12">
    <source>
        <dbReference type="PROSITE" id="PS52002"/>
    </source>
</evidence>
<keyword evidence="14" id="KW-1185">Reference proteome</keyword>
<keyword evidence="8" id="KW-0539">Nucleus</keyword>
<dbReference type="GO" id="GO:0071013">
    <property type="term" value="C:catalytic step 2 spliceosome"/>
    <property type="evidence" value="ECO:0007669"/>
    <property type="project" value="TreeGrafter"/>
</dbReference>
<evidence type="ECO:0000256" key="4">
    <source>
        <dbReference type="ARBA" id="ARBA00022490"/>
    </source>
</evidence>
<dbReference type="InterPro" id="IPR010920">
    <property type="entry name" value="LSM_dom_sf"/>
</dbReference>
<evidence type="ECO:0000256" key="1">
    <source>
        <dbReference type="ARBA" id="ARBA00004123"/>
    </source>
</evidence>
<evidence type="ECO:0000256" key="3">
    <source>
        <dbReference type="ARBA" id="ARBA00009123"/>
    </source>
</evidence>
<dbReference type="GO" id="GO:0005682">
    <property type="term" value="C:U5 snRNP"/>
    <property type="evidence" value="ECO:0007669"/>
    <property type="project" value="TreeGrafter"/>
</dbReference>
<gene>
    <name evidence="13" type="ORF">AWRI3578_g3145</name>
</gene>
<dbReference type="Pfam" id="PF01423">
    <property type="entry name" value="LSM"/>
    <property type="match status" value="1"/>
</dbReference>